<feature type="transmembrane region" description="Helical" evidence="1">
    <location>
        <begin position="45"/>
        <end position="65"/>
    </location>
</feature>
<organism evidence="2 3">
    <name type="scientific">Anaerosporobacter mobilis DSM 15930</name>
    <dbReference type="NCBI Taxonomy" id="1120996"/>
    <lineage>
        <taxon>Bacteria</taxon>
        <taxon>Bacillati</taxon>
        <taxon>Bacillota</taxon>
        <taxon>Clostridia</taxon>
        <taxon>Lachnospirales</taxon>
        <taxon>Lachnospiraceae</taxon>
        <taxon>Anaerosporobacter</taxon>
    </lineage>
</organism>
<feature type="transmembrane region" description="Helical" evidence="1">
    <location>
        <begin position="12"/>
        <end position="33"/>
    </location>
</feature>
<evidence type="ECO:0000256" key="1">
    <source>
        <dbReference type="SAM" id="Phobius"/>
    </source>
</evidence>
<evidence type="ECO:0000313" key="3">
    <source>
        <dbReference type="Proteomes" id="UP000184038"/>
    </source>
</evidence>
<dbReference type="OrthoDB" id="2053585at2"/>
<feature type="transmembrane region" description="Helical" evidence="1">
    <location>
        <begin position="105"/>
        <end position="130"/>
    </location>
</feature>
<name>A0A1M7NKY9_9FIRM</name>
<dbReference type="AlphaFoldDB" id="A0A1M7NKY9"/>
<dbReference type="STRING" id="1120996.SAMN02746066_04583"/>
<gene>
    <name evidence="2" type="ORF">SAMN02746066_04583</name>
</gene>
<proteinExistence type="predicted"/>
<dbReference type="RefSeq" id="WP_073291855.1">
    <property type="nucleotide sequence ID" value="NZ_FRCP01000032.1"/>
</dbReference>
<protein>
    <recommendedName>
        <fullName evidence="4">DUF3021 domain-containing protein</fullName>
    </recommendedName>
</protein>
<keyword evidence="1" id="KW-0472">Membrane</keyword>
<dbReference type="Proteomes" id="UP000184038">
    <property type="component" value="Unassembled WGS sequence"/>
</dbReference>
<keyword evidence="3" id="KW-1185">Reference proteome</keyword>
<keyword evidence="1" id="KW-0812">Transmembrane</keyword>
<feature type="transmembrane region" description="Helical" evidence="1">
    <location>
        <begin position="77"/>
        <end position="99"/>
    </location>
</feature>
<dbReference type="EMBL" id="FRCP01000032">
    <property type="protein sequence ID" value="SHN04506.1"/>
    <property type="molecule type" value="Genomic_DNA"/>
</dbReference>
<keyword evidence="1" id="KW-1133">Transmembrane helix</keyword>
<sequence length="149" mass="17757">MERIKHYIKNEMDVEFFGSVHGLAIIFVFGFLGWMNHVDSVPFKFILQMWIVGYIIAWFQKALFLGNRVYKKSQYKICIVLWNIGPIVILLLSQMILGWFNNTPIWVMIVFVITMIVYFPMLWICLNLFYKDDTNELNQLLNEFKQSSN</sequence>
<evidence type="ECO:0000313" key="2">
    <source>
        <dbReference type="EMBL" id="SHN04506.1"/>
    </source>
</evidence>
<reference evidence="2 3" key="1">
    <citation type="submission" date="2016-11" db="EMBL/GenBank/DDBJ databases">
        <authorList>
            <person name="Jaros S."/>
            <person name="Januszkiewicz K."/>
            <person name="Wedrychowicz H."/>
        </authorList>
    </citation>
    <scope>NUCLEOTIDE SEQUENCE [LARGE SCALE GENOMIC DNA]</scope>
    <source>
        <strain evidence="2 3">DSM 15930</strain>
    </source>
</reference>
<evidence type="ECO:0008006" key="4">
    <source>
        <dbReference type="Google" id="ProtNLM"/>
    </source>
</evidence>
<accession>A0A1M7NKY9</accession>